<dbReference type="Proteomes" id="UP000746535">
    <property type="component" value="Unassembled WGS sequence"/>
</dbReference>
<reference evidence="7 8" key="1">
    <citation type="submission" date="2020-03" db="EMBL/GenBank/DDBJ databases">
        <authorList>
            <person name="Wang L."/>
            <person name="He N."/>
            <person name="Li Y."/>
            <person name="Fang Y."/>
            <person name="Zhang F."/>
        </authorList>
    </citation>
    <scope>NUCLEOTIDE SEQUENCE [LARGE SCALE GENOMIC DNA]</scope>
    <source>
        <strain evidence="8">hsmgli-8</strain>
    </source>
</reference>
<dbReference type="PANTHER" id="PTHR21716:SF64">
    <property type="entry name" value="AI-2 TRANSPORT PROTEIN TQSA"/>
    <property type="match status" value="1"/>
</dbReference>
<evidence type="ECO:0000256" key="4">
    <source>
        <dbReference type="ARBA" id="ARBA00022989"/>
    </source>
</evidence>
<comment type="similarity">
    <text evidence="2">Belongs to the autoinducer-2 exporter (AI-2E) (TC 2.A.86) family.</text>
</comment>
<dbReference type="EMBL" id="JAAVJI010000004">
    <property type="protein sequence ID" value="NJP01046.1"/>
    <property type="molecule type" value="Genomic_DNA"/>
</dbReference>
<comment type="subcellular location">
    <subcellularLocation>
        <location evidence="1">Membrane</location>
        <topology evidence="1">Multi-pass membrane protein</topology>
    </subcellularLocation>
</comment>
<evidence type="ECO:0000313" key="7">
    <source>
        <dbReference type="EMBL" id="NJP01046.1"/>
    </source>
</evidence>
<keyword evidence="3 6" id="KW-0812">Transmembrane</keyword>
<keyword evidence="4 6" id="KW-1133">Transmembrane helix</keyword>
<dbReference type="InterPro" id="IPR002549">
    <property type="entry name" value="AI-2E-like"/>
</dbReference>
<feature type="transmembrane region" description="Helical" evidence="6">
    <location>
        <begin position="149"/>
        <end position="169"/>
    </location>
</feature>
<feature type="transmembrane region" description="Helical" evidence="6">
    <location>
        <begin position="272"/>
        <end position="295"/>
    </location>
</feature>
<accession>A0ABX0YFS3</accession>
<evidence type="ECO:0000256" key="1">
    <source>
        <dbReference type="ARBA" id="ARBA00004141"/>
    </source>
</evidence>
<evidence type="ECO:0000256" key="5">
    <source>
        <dbReference type="ARBA" id="ARBA00023136"/>
    </source>
</evidence>
<dbReference type="PANTHER" id="PTHR21716">
    <property type="entry name" value="TRANSMEMBRANE PROTEIN"/>
    <property type="match status" value="1"/>
</dbReference>
<evidence type="ECO:0000256" key="3">
    <source>
        <dbReference type="ARBA" id="ARBA00022692"/>
    </source>
</evidence>
<dbReference type="Pfam" id="PF01594">
    <property type="entry name" value="AI-2E_transport"/>
    <property type="match status" value="1"/>
</dbReference>
<evidence type="ECO:0000256" key="2">
    <source>
        <dbReference type="ARBA" id="ARBA00009773"/>
    </source>
</evidence>
<feature type="transmembrane region" description="Helical" evidence="6">
    <location>
        <begin position="210"/>
        <end position="238"/>
    </location>
</feature>
<proteinExistence type="inferred from homology"/>
<evidence type="ECO:0000256" key="6">
    <source>
        <dbReference type="SAM" id="Phobius"/>
    </source>
</evidence>
<name>A0ABX0YFS3_9PSED</name>
<feature type="transmembrane region" description="Helical" evidence="6">
    <location>
        <begin position="307"/>
        <end position="336"/>
    </location>
</feature>
<organism evidence="7 8">
    <name type="scientific">Pseudomonas quercus</name>
    <dbReference type="NCBI Taxonomy" id="2722792"/>
    <lineage>
        <taxon>Bacteria</taxon>
        <taxon>Pseudomonadati</taxon>
        <taxon>Pseudomonadota</taxon>
        <taxon>Gammaproteobacteria</taxon>
        <taxon>Pseudomonadales</taxon>
        <taxon>Pseudomonadaceae</taxon>
        <taxon>Pseudomonas</taxon>
    </lineage>
</organism>
<feature type="transmembrane region" description="Helical" evidence="6">
    <location>
        <begin position="59"/>
        <end position="81"/>
    </location>
</feature>
<evidence type="ECO:0000313" key="8">
    <source>
        <dbReference type="Proteomes" id="UP000746535"/>
    </source>
</evidence>
<keyword evidence="5 6" id="KW-0472">Membrane</keyword>
<comment type="caution">
    <text evidence="7">The sequence shown here is derived from an EMBL/GenBank/DDBJ whole genome shotgun (WGS) entry which is preliminary data.</text>
</comment>
<feature type="transmembrane region" description="Helical" evidence="6">
    <location>
        <begin position="244"/>
        <end position="265"/>
    </location>
</feature>
<keyword evidence="8" id="KW-1185">Reference proteome</keyword>
<dbReference type="RefSeq" id="WP_168083623.1">
    <property type="nucleotide sequence ID" value="NZ_JAAVJI010000004.1"/>
</dbReference>
<feature type="transmembrane region" description="Helical" evidence="6">
    <location>
        <begin position="6"/>
        <end position="39"/>
    </location>
</feature>
<gene>
    <name evidence="7" type="ORF">HBH25_09225</name>
</gene>
<protein>
    <submittedName>
        <fullName evidence="7">AI-2E family transporter</fullName>
    </submittedName>
</protein>
<sequence length="357" mass="38798">MTDKKNWFWLGMAVVLCAFVFELHAILSPFLVGMLIAYLGDPLVDRLERLKLSRTLSVAVVFVLFTLIVMIALVVVIPMLAKQLVRLYELTPQFLDWLQNTALPWVQHRLGLADGFWKFDKIKEAVSAHMGQTTDIVGLVLARATASGLALIGWLANLVLIPVVGFYLLRDWDVMMAKIRGLLPRHREARIVALAHECHEVLGAFVRGQLMVMVALGVIYSVGLMLTGLELGLLVGVIAGLASIVPYMGFITGISAAMAAGLFQFGLDGWHLIAIGAVFAIGQALEGMVLTPLLVGDRIGLHPVAVIFAILAGGELFGFTGVLLALPVAAVIMVLIRHMHTLYKQSELYGGGEDPQL</sequence>